<proteinExistence type="predicted"/>
<sequence length="117" mass="13132">MQKTHTMAEIRQHVGLSYDVSKHCLHCSLLDRYRHLEDRELPESEVGATPSPSNIEGMQRPHTMAELQAAIYQAKVSKASGPDGLSYDVFKSMHSPALQWLLDTLTAIWKTGELPES</sequence>
<dbReference type="AlphaFoldDB" id="A0A9J6EUM3"/>
<dbReference type="Proteomes" id="UP000821866">
    <property type="component" value="Chromosome 10"/>
</dbReference>
<evidence type="ECO:0000313" key="1">
    <source>
        <dbReference type="EMBL" id="KAH8038054.1"/>
    </source>
</evidence>
<accession>A0A9J6EUM3</accession>
<name>A0A9J6EUM3_RHIMP</name>
<protein>
    <submittedName>
        <fullName evidence="1">Uncharacterized protein</fullName>
    </submittedName>
</protein>
<dbReference type="EMBL" id="JABSTU010000002">
    <property type="protein sequence ID" value="KAH8038054.1"/>
    <property type="molecule type" value="Genomic_DNA"/>
</dbReference>
<comment type="caution">
    <text evidence="1">The sequence shown here is derived from an EMBL/GenBank/DDBJ whole genome shotgun (WGS) entry which is preliminary data.</text>
</comment>
<gene>
    <name evidence="1" type="ORF">HPB51_021459</name>
</gene>
<organism evidence="1 2">
    <name type="scientific">Rhipicephalus microplus</name>
    <name type="common">Cattle tick</name>
    <name type="synonym">Boophilus microplus</name>
    <dbReference type="NCBI Taxonomy" id="6941"/>
    <lineage>
        <taxon>Eukaryota</taxon>
        <taxon>Metazoa</taxon>
        <taxon>Ecdysozoa</taxon>
        <taxon>Arthropoda</taxon>
        <taxon>Chelicerata</taxon>
        <taxon>Arachnida</taxon>
        <taxon>Acari</taxon>
        <taxon>Parasitiformes</taxon>
        <taxon>Ixodida</taxon>
        <taxon>Ixodoidea</taxon>
        <taxon>Ixodidae</taxon>
        <taxon>Rhipicephalinae</taxon>
        <taxon>Rhipicephalus</taxon>
        <taxon>Boophilus</taxon>
    </lineage>
</organism>
<reference evidence="1" key="1">
    <citation type="journal article" date="2020" name="Cell">
        <title>Large-Scale Comparative Analyses of Tick Genomes Elucidate Their Genetic Diversity and Vector Capacities.</title>
        <authorList>
            <consortium name="Tick Genome and Microbiome Consortium (TIGMIC)"/>
            <person name="Jia N."/>
            <person name="Wang J."/>
            <person name="Shi W."/>
            <person name="Du L."/>
            <person name="Sun Y."/>
            <person name="Zhan W."/>
            <person name="Jiang J.F."/>
            <person name="Wang Q."/>
            <person name="Zhang B."/>
            <person name="Ji P."/>
            <person name="Bell-Sakyi L."/>
            <person name="Cui X.M."/>
            <person name="Yuan T.T."/>
            <person name="Jiang B.G."/>
            <person name="Yang W.F."/>
            <person name="Lam T.T."/>
            <person name="Chang Q.C."/>
            <person name="Ding S.J."/>
            <person name="Wang X.J."/>
            <person name="Zhu J.G."/>
            <person name="Ruan X.D."/>
            <person name="Zhao L."/>
            <person name="Wei J.T."/>
            <person name="Ye R.Z."/>
            <person name="Que T.C."/>
            <person name="Du C.H."/>
            <person name="Zhou Y.H."/>
            <person name="Cheng J.X."/>
            <person name="Dai P.F."/>
            <person name="Guo W.B."/>
            <person name="Han X.H."/>
            <person name="Huang E.J."/>
            <person name="Li L.F."/>
            <person name="Wei W."/>
            <person name="Gao Y.C."/>
            <person name="Liu J.Z."/>
            <person name="Shao H.Z."/>
            <person name="Wang X."/>
            <person name="Wang C.C."/>
            <person name="Yang T.C."/>
            <person name="Huo Q.B."/>
            <person name="Li W."/>
            <person name="Chen H.Y."/>
            <person name="Chen S.E."/>
            <person name="Zhou L.G."/>
            <person name="Ni X.B."/>
            <person name="Tian J.H."/>
            <person name="Sheng Y."/>
            <person name="Liu T."/>
            <person name="Pan Y.S."/>
            <person name="Xia L.Y."/>
            <person name="Li J."/>
            <person name="Zhao F."/>
            <person name="Cao W.C."/>
        </authorList>
    </citation>
    <scope>NUCLEOTIDE SEQUENCE</scope>
    <source>
        <strain evidence="1">Rmic-2018</strain>
    </source>
</reference>
<evidence type="ECO:0000313" key="2">
    <source>
        <dbReference type="Proteomes" id="UP000821866"/>
    </source>
</evidence>
<reference evidence="1" key="2">
    <citation type="submission" date="2021-09" db="EMBL/GenBank/DDBJ databases">
        <authorList>
            <person name="Jia N."/>
            <person name="Wang J."/>
            <person name="Shi W."/>
            <person name="Du L."/>
            <person name="Sun Y."/>
            <person name="Zhan W."/>
            <person name="Jiang J."/>
            <person name="Wang Q."/>
            <person name="Zhang B."/>
            <person name="Ji P."/>
            <person name="Sakyi L.B."/>
            <person name="Cui X."/>
            <person name="Yuan T."/>
            <person name="Jiang B."/>
            <person name="Yang W."/>
            <person name="Lam T.T.-Y."/>
            <person name="Chang Q."/>
            <person name="Ding S."/>
            <person name="Wang X."/>
            <person name="Zhu J."/>
            <person name="Ruan X."/>
            <person name="Zhao L."/>
            <person name="Wei J."/>
            <person name="Que T."/>
            <person name="Du C."/>
            <person name="Cheng J."/>
            <person name="Dai P."/>
            <person name="Han X."/>
            <person name="Huang E."/>
            <person name="Gao Y."/>
            <person name="Liu J."/>
            <person name="Shao H."/>
            <person name="Ye R."/>
            <person name="Li L."/>
            <person name="Wei W."/>
            <person name="Wang X."/>
            <person name="Wang C."/>
            <person name="Huo Q."/>
            <person name="Li W."/>
            <person name="Guo W."/>
            <person name="Chen H."/>
            <person name="Chen S."/>
            <person name="Zhou L."/>
            <person name="Zhou L."/>
            <person name="Ni X."/>
            <person name="Tian J."/>
            <person name="Zhou Y."/>
            <person name="Sheng Y."/>
            <person name="Liu T."/>
            <person name="Pan Y."/>
            <person name="Xia L."/>
            <person name="Li J."/>
            <person name="Zhao F."/>
            <person name="Cao W."/>
        </authorList>
    </citation>
    <scope>NUCLEOTIDE SEQUENCE</scope>
    <source>
        <strain evidence="1">Rmic-2018</strain>
        <tissue evidence="1">Larvae</tissue>
    </source>
</reference>
<keyword evidence="2" id="KW-1185">Reference proteome</keyword>